<dbReference type="Proteomes" id="UP001329915">
    <property type="component" value="Chromosome"/>
</dbReference>
<dbReference type="GO" id="GO:0008961">
    <property type="term" value="F:phosphatidylglycerol-prolipoprotein diacylglyceryl transferase activity"/>
    <property type="evidence" value="ECO:0007669"/>
    <property type="project" value="UniProtKB-UniRule"/>
</dbReference>
<dbReference type="EMBL" id="CP121694">
    <property type="protein sequence ID" value="WRO20484.1"/>
    <property type="molecule type" value="Genomic_DNA"/>
</dbReference>
<feature type="transmembrane region" description="Helical" evidence="7">
    <location>
        <begin position="219"/>
        <end position="237"/>
    </location>
</feature>
<evidence type="ECO:0000256" key="3">
    <source>
        <dbReference type="ARBA" id="ARBA00022679"/>
    </source>
</evidence>
<dbReference type="AlphaFoldDB" id="A0AAU0UHU7"/>
<evidence type="ECO:0000256" key="4">
    <source>
        <dbReference type="ARBA" id="ARBA00022692"/>
    </source>
</evidence>
<accession>A0AAU0UHU7</accession>
<comment type="similarity">
    <text evidence="1 7">Belongs to the Lgt family.</text>
</comment>
<protein>
    <recommendedName>
        <fullName evidence="7">Phosphatidylglycerol--prolipoprotein diacylglyceryl transferase</fullName>
        <ecNumber evidence="7">2.5.1.145</ecNumber>
    </recommendedName>
</protein>
<keyword evidence="6 7" id="KW-0472">Membrane</keyword>
<gene>
    <name evidence="7 8" type="primary">lgt</name>
    <name evidence="8" type="ORF">MFMK1_000254</name>
</gene>
<keyword evidence="3 7" id="KW-0808">Transferase</keyword>
<dbReference type="PANTHER" id="PTHR30589:SF0">
    <property type="entry name" value="PHOSPHATIDYLGLYCEROL--PROLIPOPROTEIN DIACYLGLYCERYL TRANSFERASE"/>
    <property type="match status" value="1"/>
</dbReference>
<keyword evidence="9" id="KW-1185">Reference proteome</keyword>
<dbReference type="PROSITE" id="PS01311">
    <property type="entry name" value="LGT"/>
    <property type="match status" value="1"/>
</dbReference>
<feature type="transmembrane region" description="Helical" evidence="7">
    <location>
        <begin position="44"/>
        <end position="66"/>
    </location>
</feature>
<evidence type="ECO:0000256" key="1">
    <source>
        <dbReference type="ARBA" id="ARBA00007150"/>
    </source>
</evidence>
<evidence type="ECO:0000256" key="7">
    <source>
        <dbReference type="HAMAP-Rule" id="MF_01147"/>
    </source>
</evidence>
<reference evidence="8 9" key="1">
    <citation type="submission" date="2023-04" db="EMBL/GenBank/DDBJ databases">
        <authorList>
            <person name="Hsu D."/>
        </authorList>
    </citation>
    <scope>NUCLEOTIDE SEQUENCE [LARGE SCALE GENOMIC DNA]</scope>
    <source>
        <strain evidence="8 9">MK1</strain>
    </source>
</reference>
<dbReference type="PANTHER" id="PTHR30589">
    <property type="entry name" value="PROLIPOPROTEIN DIACYLGLYCERYL TRANSFERASE"/>
    <property type="match status" value="1"/>
</dbReference>
<evidence type="ECO:0000313" key="9">
    <source>
        <dbReference type="Proteomes" id="UP001329915"/>
    </source>
</evidence>
<name>A0AAU0UHU7_9FIRM</name>
<evidence type="ECO:0000313" key="8">
    <source>
        <dbReference type="EMBL" id="WRO20484.1"/>
    </source>
</evidence>
<comment type="catalytic activity">
    <reaction evidence="7">
        <text>L-cysteinyl-[prolipoprotein] + a 1,2-diacyl-sn-glycero-3-phospho-(1'-sn-glycerol) = an S-1,2-diacyl-sn-glyceryl-L-cysteinyl-[prolipoprotein] + sn-glycerol 1-phosphate + H(+)</text>
        <dbReference type="Rhea" id="RHEA:56712"/>
        <dbReference type="Rhea" id="RHEA-COMP:14679"/>
        <dbReference type="Rhea" id="RHEA-COMP:14680"/>
        <dbReference type="ChEBI" id="CHEBI:15378"/>
        <dbReference type="ChEBI" id="CHEBI:29950"/>
        <dbReference type="ChEBI" id="CHEBI:57685"/>
        <dbReference type="ChEBI" id="CHEBI:64716"/>
        <dbReference type="ChEBI" id="CHEBI:140658"/>
        <dbReference type="EC" id="2.5.1.145"/>
    </reaction>
</comment>
<evidence type="ECO:0000256" key="2">
    <source>
        <dbReference type="ARBA" id="ARBA00022475"/>
    </source>
</evidence>
<feature type="transmembrane region" description="Helical" evidence="7">
    <location>
        <begin position="81"/>
        <end position="104"/>
    </location>
</feature>
<feature type="transmembrane region" description="Helical" evidence="7">
    <location>
        <begin position="12"/>
        <end position="32"/>
    </location>
</feature>
<comment type="pathway">
    <text evidence="7">Protein modification; lipoprotein biosynthesis (diacylglyceryl transfer).</text>
</comment>
<proteinExistence type="inferred from homology"/>
<dbReference type="GO" id="GO:0042158">
    <property type="term" value="P:lipoprotein biosynthetic process"/>
    <property type="evidence" value="ECO:0007669"/>
    <property type="project" value="UniProtKB-UniRule"/>
</dbReference>
<comment type="function">
    <text evidence="7">Catalyzes the transfer of the diacylglyceryl group from phosphatidylglycerol to the sulfhydryl group of the N-terminal cysteine of a prolipoprotein, the first step in the formation of mature lipoproteins.</text>
</comment>
<dbReference type="HAMAP" id="MF_01147">
    <property type="entry name" value="Lgt"/>
    <property type="match status" value="1"/>
</dbReference>
<dbReference type="NCBIfam" id="TIGR00544">
    <property type="entry name" value="lgt"/>
    <property type="match status" value="1"/>
</dbReference>
<sequence>MDPIAFEVGPLAIRWYGILMSTALALGTYLAYREADRQNIDPEQILNLVIIAAPLAFIGARAYYVIFQWPYYSQHPSEIPAIWHGGLAIHGALIMGVLAGYLFVRRQGLNFWQMADIVAPSIILGQAIGRWGNFFNQEAYGYPTDLPWAMYIDGAYRHPTFLYESLWDLGVFLVLLWYRRRKKEVHGEVFLLYAALYSLGRFVVEGLRTDSLMLGNLRAAQVISVVIIAATMGMFYYRRKKLLQDK</sequence>
<evidence type="ECO:0000256" key="5">
    <source>
        <dbReference type="ARBA" id="ARBA00022989"/>
    </source>
</evidence>
<keyword evidence="4 7" id="KW-0812">Transmembrane</keyword>
<dbReference type="EC" id="2.5.1.145" evidence="7"/>
<dbReference type="KEGG" id="dbc:MFMK1_000254"/>
<evidence type="ECO:0000256" key="6">
    <source>
        <dbReference type="ARBA" id="ARBA00023136"/>
    </source>
</evidence>
<dbReference type="GO" id="GO:0005886">
    <property type="term" value="C:plasma membrane"/>
    <property type="evidence" value="ECO:0007669"/>
    <property type="project" value="UniProtKB-SubCell"/>
</dbReference>
<organism evidence="8 9">
    <name type="scientific">Metallumcola ferriviriculae</name>
    <dbReference type="NCBI Taxonomy" id="3039180"/>
    <lineage>
        <taxon>Bacteria</taxon>
        <taxon>Bacillati</taxon>
        <taxon>Bacillota</taxon>
        <taxon>Clostridia</taxon>
        <taxon>Neomoorellales</taxon>
        <taxon>Desulfitibacteraceae</taxon>
        <taxon>Metallumcola</taxon>
    </lineage>
</organism>
<feature type="transmembrane region" description="Helical" evidence="7">
    <location>
        <begin position="190"/>
        <end position="207"/>
    </location>
</feature>
<keyword evidence="5 7" id="KW-1133">Transmembrane helix</keyword>
<comment type="subcellular location">
    <subcellularLocation>
        <location evidence="7">Cell membrane</location>
        <topology evidence="7">Multi-pass membrane protein</topology>
    </subcellularLocation>
</comment>
<feature type="binding site" evidence="7">
    <location>
        <position position="130"/>
    </location>
    <ligand>
        <name>a 1,2-diacyl-sn-glycero-3-phospho-(1'-sn-glycerol)</name>
        <dbReference type="ChEBI" id="CHEBI:64716"/>
    </ligand>
</feature>
<dbReference type="InterPro" id="IPR001640">
    <property type="entry name" value="Lgt"/>
</dbReference>
<keyword evidence="2 7" id="KW-1003">Cell membrane</keyword>
<dbReference type="Pfam" id="PF01790">
    <property type="entry name" value="LGT"/>
    <property type="match status" value="1"/>
</dbReference>